<organism evidence="1 2">
    <name type="scientific">Salibacterium salarium</name>
    <dbReference type="NCBI Taxonomy" id="284579"/>
    <lineage>
        <taxon>Bacteria</taxon>
        <taxon>Bacillati</taxon>
        <taxon>Bacillota</taxon>
        <taxon>Bacilli</taxon>
        <taxon>Bacillales</taxon>
        <taxon>Bacillaceae</taxon>
    </lineage>
</organism>
<keyword evidence="2" id="KW-1185">Reference proteome</keyword>
<gene>
    <name evidence="1" type="ORF">D7Z54_26915</name>
</gene>
<dbReference type="Proteomes" id="UP000275076">
    <property type="component" value="Unassembled WGS sequence"/>
</dbReference>
<dbReference type="Pfam" id="PF13170">
    <property type="entry name" value="DUF4003"/>
    <property type="match status" value="1"/>
</dbReference>
<evidence type="ECO:0000313" key="2">
    <source>
        <dbReference type="Proteomes" id="UP000275076"/>
    </source>
</evidence>
<dbReference type="InterPro" id="IPR025062">
    <property type="entry name" value="DUF4003"/>
</dbReference>
<dbReference type="EMBL" id="RBVX01000040">
    <property type="protein sequence ID" value="RSL30240.1"/>
    <property type="molecule type" value="Genomic_DNA"/>
</dbReference>
<reference evidence="1 2" key="1">
    <citation type="submission" date="2018-10" db="EMBL/GenBank/DDBJ databases">
        <title>Draft genome sequence of Bacillus salarius IM0101, isolated from a hypersaline soil in Inner Mongolia, China.</title>
        <authorList>
            <person name="Yamprayoonswat W."/>
            <person name="Boonvisut S."/>
            <person name="Jumpathong W."/>
            <person name="Sittihan S."/>
            <person name="Ruangsuj P."/>
            <person name="Wanthongcharoen S."/>
            <person name="Thongpramul N."/>
            <person name="Pimmason S."/>
            <person name="Yu B."/>
            <person name="Yasawong M."/>
        </authorList>
    </citation>
    <scope>NUCLEOTIDE SEQUENCE [LARGE SCALE GENOMIC DNA]</scope>
    <source>
        <strain evidence="1 2">IM0101</strain>
    </source>
</reference>
<sequence>MSETKINQYVELFETLKKAMKWKVFDDNIVKTIASVYVMNDKKWEEGRFFQVADDLKKEAGAFSSMKSHPRFTMAALLDVKFDQPAERVPQLFDVYNTLKGEKFKGGESTYIAAASLLTQDESIQKTAEKAMILYEKMKKEHPFITGASDYPLAVLLAMEEENDMIERIENYYEALDKQGFKKGNELQFLSHILSLGSGENPQLFIQRAVEVSDAFKEAGIKPKPMYYPMIGMLALLPTNLFDMQDIQTMYEKLNNMKHFKWSKDMNVLIAGSFFVNEKLEHSGLTETSLYTTLESILQAQQAAMIAAITGATAAASSNGSN</sequence>
<comment type="caution">
    <text evidence="1">The sequence shown here is derived from an EMBL/GenBank/DDBJ whole genome shotgun (WGS) entry which is preliminary data.</text>
</comment>
<dbReference type="OrthoDB" id="1778393at2"/>
<dbReference type="AlphaFoldDB" id="A0A428MVR6"/>
<accession>A0A428MVR6</accession>
<evidence type="ECO:0000313" key="1">
    <source>
        <dbReference type="EMBL" id="RSL30240.1"/>
    </source>
</evidence>
<name>A0A428MVR6_9BACI</name>
<protein>
    <submittedName>
        <fullName evidence="1">DUF4003 domain-containing protein</fullName>
    </submittedName>
</protein>
<proteinExistence type="predicted"/>
<dbReference type="RefSeq" id="WP_125560954.1">
    <property type="nucleotide sequence ID" value="NZ_RBVX01000040.1"/>
</dbReference>